<organism evidence="3 4">
    <name type="scientific">Penicillium angulare</name>
    <dbReference type="NCBI Taxonomy" id="116970"/>
    <lineage>
        <taxon>Eukaryota</taxon>
        <taxon>Fungi</taxon>
        <taxon>Dikarya</taxon>
        <taxon>Ascomycota</taxon>
        <taxon>Pezizomycotina</taxon>
        <taxon>Eurotiomycetes</taxon>
        <taxon>Eurotiomycetidae</taxon>
        <taxon>Eurotiales</taxon>
        <taxon>Aspergillaceae</taxon>
        <taxon>Penicillium</taxon>
    </lineage>
</organism>
<accession>A0A9W9FVY0</accession>
<name>A0A9W9FVY0_9EURO</name>
<keyword evidence="4" id="KW-1185">Reference proteome</keyword>
<feature type="chain" id="PRO_5040758198" evidence="2">
    <location>
        <begin position="28"/>
        <end position="323"/>
    </location>
</feature>
<reference evidence="3" key="1">
    <citation type="submission" date="2022-11" db="EMBL/GenBank/DDBJ databases">
        <authorList>
            <person name="Petersen C."/>
        </authorList>
    </citation>
    <scope>NUCLEOTIDE SEQUENCE</scope>
    <source>
        <strain evidence="3">IBT 30069</strain>
    </source>
</reference>
<dbReference type="AlphaFoldDB" id="A0A9W9FVY0"/>
<comment type="caution">
    <text evidence="3">The sequence shown here is derived from an EMBL/GenBank/DDBJ whole genome shotgun (WGS) entry which is preliminary data.</text>
</comment>
<feature type="region of interest" description="Disordered" evidence="1">
    <location>
        <begin position="274"/>
        <end position="300"/>
    </location>
</feature>
<reference evidence="3" key="2">
    <citation type="journal article" date="2023" name="IMA Fungus">
        <title>Comparative genomic study of the Penicillium genus elucidates a diverse pangenome and 15 lateral gene transfer events.</title>
        <authorList>
            <person name="Petersen C."/>
            <person name="Sorensen T."/>
            <person name="Nielsen M.R."/>
            <person name="Sondergaard T.E."/>
            <person name="Sorensen J.L."/>
            <person name="Fitzpatrick D.A."/>
            <person name="Frisvad J.C."/>
            <person name="Nielsen K.L."/>
        </authorList>
    </citation>
    <scope>NUCLEOTIDE SEQUENCE</scope>
    <source>
        <strain evidence="3">IBT 30069</strain>
    </source>
</reference>
<sequence length="323" mass="35030">MRPGLHKPGALPLLVVIVFSLLTLVPSLPSIPSLKLADLSYLINRGRHVPLISDNVADLSCPDTHLSDSRTPWIPAMPSRPRVNPLSRSARLANGAPMISSETAPVENRSRSAIATEPSFLFSRRAHAFRTYFIQQLDDYQFLSPFSTRMSTGAVAADHNPTLPPTYPTPLPTSIDACTVDSTFHPSNESTHPQTPPSVPKQQLLFGGMWQQVCQTVNGLWDLANESPNSPLPRLLELGTYYTESALSSKYSGLECPKPLITHPNISQAESQECSATSAHTNKSHIQSNEQTTATDAAGRHSSQLDGSCMAVVIGLVAGIVWF</sequence>
<evidence type="ECO:0000313" key="3">
    <source>
        <dbReference type="EMBL" id="KAJ5107358.1"/>
    </source>
</evidence>
<dbReference type="EMBL" id="JAPQKH010000003">
    <property type="protein sequence ID" value="KAJ5107358.1"/>
    <property type="molecule type" value="Genomic_DNA"/>
</dbReference>
<evidence type="ECO:0000256" key="1">
    <source>
        <dbReference type="SAM" id="MobiDB-lite"/>
    </source>
</evidence>
<dbReference type="OrthoDB" id="4344543at2759"/>
<proteinExistence type="predicted"/>
<evidence type="ECO:0000313" key="4">
    <source>
        <dbReference type="Proteomes" id="UP001149165"/>
    </source>
</evidence>
<keyword evidence="2" id="KW-0732">Signal</keyword>
<feature type="signal peptide" evidence="2">
    <location>
        <begin position="1"/>
        <end position="27"/>
    </location>
</feature>
<evidence type="ECO:0000256" key="2">
    <source>
        <dbReference type="SAM" id="SignalP"/>
    </source>
</evidence>
<protein>
    <submittedName>
        <fullName evidence="3">Uncharacterized protein</fullName>
    </submittedName>
</protein>
<dbReference type="Proteomes" id="UP001149165">
    <property type="component" value="Unassembled WGS sequence"/>
</dbReference>
<gene>
    <name evidence="3" type="ORF">N7456_004033</name>
</gene>